<evidence type="ECO:0000313" key="2">
    <source>
        <dbReference type="EMBL" id="CAD8171162.1"/>
    </source>
</evidence>
<accession>A0A8S1V5K9</accession>
<sequence length="219" mass="25902">MQNYEIGIPIIIEACIGLASSLFFILDISIHYTMKLYQLELGILYTNLMQSIITILLILDFNNQMCIWTLFLEQCLTLSSFLWTILILQKSCLLTRYPIQIALEYLKTNQFTVLIIKSSSKQQLHLDCQQSLHHQFLQNQIFVNLIRSHKFQLNSSGQYNRFQQQYSLEQSPIISQEFICIANLPNYTQRFYTAQQYQYFHYHGSCIQFSILNQIILRM</sequence>
<protein>
    <recommendedName>
        <fullName evidence="4">Transmembrane protein</fullName>
    </recommendedName>
</protein>
<gene>
    <name evidence="2" type="ORF">POCTA_138.1.T0570257</name>
</gene>
<feature type="transmembrane region" description="Helical" evidence="1">
    <location>
        <begin position="42"/>
        <end position="61"/>
    </location>
</feature>
<keyword evidence="3" id="KW-1185">Reference proteome</keyword>
<dbReference type="AlphaFoldDB" id="A0A8S1V5K9"/>
<feature type="transmembrane region" description="Helical" evidence="1">
    <location>
        <begin position="67"/>
        <end position="88"/>
    </location>
</feature>
<keyword evidence="1" id="KW-0812">Transmembrane</keyword>
<keyword evidence="1" id="KW-0472">Membrane</keyword>
<reference evidence="2" key="1">
    <citation type="submission" date="2021-01" db="EMBL/GenBank/DDBJ databases">
        <authorList>
            <consortium name="Genoscope - CEA"/>
            <person name="William W."/>
        </authorList>
    </citation>
    <scope>NUCLEOTIDE SEQUENCE</scope>
</reference>
<evidence type="ECO:0000313" key="3">
    <source>
        <dbReference type="Proteomes" id="UP000683925"/>
    </source>
</evidence>
<proteinExistence type="predicted"/>
<organism evidence="2 3">
    <name type="scientific">Paramecium octaurelia</name>
    <dbReference type="NCBI Taxonomy" id="43137"/>
    <lineage>
        <taxon>Eukaryota</taxon>
        <taxon>Sar</taxon>
        <taxon>Alveolata</taxon>
        <taxon>Ciliophora</taxon>
        <taxon>Intramacronucleata</taxon>
        <taxon>Oligohymenophorea</taxon>
        <taxon>Peniculida</taxon>
        <taxon>Parameciidae</taxon>
        <taxon>Paramecium</taxon>
    </lineage>
</organism>
<evidence type="ECO:0000256" key="1">
    <source>
        <dbReference type="SAM" id="Phobius"/>
    </source>
</evidence>
<comment type="caution">
    <text evidence="2">The sequence shown here is derived from an EMBL/GenBank/DDBJ whole genome shotgun (WGS) entry which is preliminary data.</text>
</comment>
<dbReference type="Proteomes" id="UP000683925">
    <property type="component" value="Unassembled WGS sequence"/>
</dbReference>
<dbReference type="EMBL" id="CAJJDP010000056">
    <property type="protein sequence ID" value="CAD8171162.1"/>
    <property type="molecule type" value="Genomic_DNA"/>
</dbReference>
<keyword evidence="1" id="KW-1133">Transmembrane helix</keyword>
<evidence type="ECO:0008006" key="4">
    <source>
        <dbReference type="Google" id="ProtNLM"/>
    </source>
</evidence>
<name>A0A8S1V5K9_PAROT</name>
<feature type="transmembrane region" description="Helical" evidence="1">
    <location>
        <begin position="6"/>
        <end position="30"/>
    </location>
</feature>